<keyword evidence="3 9" id="KW-0997">Cell inner membrane</keyword>
<dbReference type="InterPro" id="IPR050133">
    <property type="entry name" value="NqrDE/RnfAE_oxidrdctase"/>
</dbReference>
<dbReference type="NCBIfam" id="TIGR01943">
    <property type="entry name" value="rnfA"/>
    <property type="match status" value="1"/>
</dbReference>
<evidence type="ECO:0000256" key="4">
    <source>
        <dbReference type="ARBA" id="ARBA00022692"/>
    </source>
</evidence>
<reference evidence="10" key="1">
    <citation type="submission" date="2020-01" db="EMBL/GenBank/DDBJ databases">
        <authorList>
            <person name="Meier V. D."/>
            <person name="Meier V D."/>
        </authorList>
    </citation>
    <scope>NUCLEOTIDE SEQUENCE</scope>
    <source>
        <strain evidence="10">HLG_WM_MAG_09</strain>
    </source>
</reference>
<keyword evidence="7 9" id="KW-1133">Transmembrane helix</keyword>
<keyword evidence="6 9" id="KW-0249">Electron transport</keyword>
<dbReference type="HAMAP" id="MF_00459">
    <property type="entry name" value="RsxA_RnfA"/>
    <property type="match status" value="1"/>
</dbReference>
<keyword evidence="4 9" id="KW-0812">Transmembrane</keyword>
<gene>
    <name evidence="9" type="primary">rnfA</name>
    <name evidence="10" type="ORF">HELGO_WM53359</name>
</gene>
<feature type="transmembrane region" description="Helical" evidence="9">
    <location>
        <begin position="71"/>
        <end position="92"/>
    </location>
</feature>
<evidence type="ECO:0000256" key="8">
    <source>
        <dbReference type="ARBA" id="ARBA00023136"/>
    </source>
</evidence>
<keyword evidence="5 9" id="KW-1278">Translocase</keyword>
<dbReference type="Pfam" id="PF02508">
    <property type="entry name" value="Rnf-Nqr"/>
    <property type="match status" value="1"/>
</dbReference>
<dbReference type="AlphaFoldDB" id="A0A6S6UIE6"/>
<keyword evidence="2 9" id="KW-0813">Transport</keyword>
<evidence type="ECO:0000256" key="6">
    <source>
        <dbReference type="ARBA" id="ARBA00022982"/>
    </source>
</evidence>
<feature type="transmembrane region" description="Helical" evidence="9">
    <location>
        <begin position="134"/>
        <end position="155"/>
    </location>
</feature>
<organism evidence="10">
    <name type="scientific">uncultured Thiotrichaceae bacterium</name>
    <dbReference type="NCBI Taxonomy" id="298394"/>
    <lineage>
        <taxon>Bacteria</taxon>
        <taxon>Pseudomonadati</taxon>
        <taxon>Pseudomonadota</taxon>
        <taxon>Gammaproteobacteria</taxon>
        <taxon>Thiotrichales</taxon>
        <taxon>Thiotrichaceae</taxon>
        <taxon>environmental samples</taxon>
    </lineage>
</organism>
<feature type="transmembrane region" description="Helical" evidence="9">
    <location>
        <begin position="99"/>
        <end position="122"/>
    </location>
</feature>
<accession>A0A6S6UIE6</accession>
<comment type="similarity">
    <text evidence="9">Belongs to the NqrDE/RnfAE family.</text>
</comment>
<dbReference type="NCBIfam" id="NF003481">
    <property type="entry name" value="PRK05151.1"/>
    <property type="match status" value="1"/>
</dbReference>
<evidence type="ECO:0000256" key="9">
    <source>
        <dbReference type="HAMAP-Rule" id="MF_00459"/>
    </source>
</evidence>
<dbReference type="InterPro" id="IPR003667">
    <property type="entry name" value="NqrDE/RnfAE"/>
</dbReference>
<proteinExistence type="inferred from homology"/>
<evidence type="ECO:0000256" key="7">
    <source>
        <dbReference type="ARBA" id="ARBA00022989"/>
    </source>
</evidence>
<sequence length="193" mass="20799">MTEYLLIIVGTVWVNNFVLSQFLGLCPFMGVSRKLETAMGMGLATTFVLTLSSVTSYLVHNYILVPLDLEYLRTLSFILVIAAIVGFTEMAIRKSSPILYNVLGIYLPLITSNCAVLGVALLNVQESHDFIESALYGMGAALGFTLVMVLFAAIRERLAAADVPAPFQGNAIGLITAGLMALAFMGFSGLVKY</sequence>
<dbReference type="EMBL" id="CACVAT010000505">
    <property type="protein sequence ID" value="CAA6829217.1"/>
    <property type="molecule type" value="Genomic_DNA"/>
</dbReference>
<protein>
    <recommendedName>
        <fullName evidence="9">Ion-translocating oxidoreductase complex subunit A</fullName>
        <ecNumber evidence="9">7.-.-.-</ecNumber>
    </recommendedName>
    <alternativeName>
        <fullName evidence="9">Rnf electron transport complex subunit A</fullName>
    </alternativeName>
</protein>
<evidence type="ECO:0000313" key="10">
    <source>
        <dbReference type="EMBL" id="CAA6829217.1"/>
    </source>
</evidence>
<comment type="subunit">
    <text evidence="9">The complex is composed of six subunits: RnfA, RnfB, RnfC, RnfD, RnfE and RnfG.</text>
</comment>
<feature type="transmembrane region" description="Helical" evidence="9">
    <location>
        <begin position="6"/>
        <end position="26"/>
    </location>
</feature>
<comment type="subcellular location">
    <subcellularLocation>
        <location evidence="9">Cell inner membrane</location>
        <topology evidence="9">Multi-pass membrane protein</topology>
    </subcellularLocation>
    <subcellularLocation>
        <location evidence="1">Endomembrane system</location>
        <topology evidence="1">Multi-pass membrane protein</topology>
    </subcellularLocation>
</comment>
<dbReference type="EC" id="7.-.-.-" evidence="9"/>
<evidence type="ECO:0000256" key="1">
    <source>
        <dbReference type="ARBA" id="ARBA00004127"/>
    </source>
</evidence>
<name>A0A6S6UIE6_9GAMM</name>
<dbReference type="GO" id="GO:0022900">
    <property type="term" value="P:electron transport chain"/>
    <property type="evidence" value="ECO:0007669"/>
    <property type="project" value="UniProtKB-UniRule"/>
</dbReference>
<dbReference type="PANTHER" id="PTHR30335:SF0">
    <property type="entry name" value="ION-TRANSLOCATING OXIDOREDUCTASE COMPLEX SUBUNIT A"/>
    <property type="match status" value="1"/>
</dbReference>
<dbReference type="PANTHER" id="PTHR30335">
    <property type="entry name" value="INTEGRAL MEMBRANE PROTEIN OF SOXR-REDUCING COMPLEX"/>
    <property type="match status" value="1"/>
</dbReference>
<feature type="transmembrane region" description="Helical" evidence="9">
    <location>
        <begin position="38"/>
        <end position="59"/>
    </location>
</feature>
<evidence type="ECO:0000256" key="5">
    <source>
        <dbReference type="ARBA" id="ARBA00022967"/>
    </source>
</evidence>
<dbReference type="PIRSF" id="PIRSF006102">
    <property type="entry name" value="NQR_DE"/>
    <property type="match status" value="1"/>
</dbReference>
<evidence type="ECO:0000256" key="3">
    <source>
        <dbReference type="ARBA" id="ARBA00022519"/>
    </source>
</evidence>
<feature type="transmembrane region" description="Helical" evidence="9">
    <location>
        <begin position="167"/>
        <end position="191"/>
    </location>
</feature>
<comment type="function">
    <text evidence="9">Part of a membrane-bound complex that couples electron transfer with translocation of ions across the membrane.</text>
</comment>
<keyword evidence="9" id="KW-1003">Cell membrane</keyword>
<keyword evidence="8 9" id="KW-0472">Membrane</keyword>
<dbReference type="GO" id="GO:0012505">
    <property type="term" value="C:endomembrane system"/>
    <property type="evidence" value="ECO:0007669"/>
    <property type="project" value="UniProtKB-SubCell"/>
</dbReference>
<dbReference type="InterPro" id="IPR011293">
    <property type="entry name" value="Ion_transpt_RnfA/RsxA"/>
</dbReference>
<dbReference type="GO" id="GO:0005886">
    <property type="term" value="C:plasma membrane"/>
    <property type="evidence" value="ECO:0007669"/>
    <property type="project" value="UniProtKB-SubCell"/>
</dbReference>
<evidence type="ECO:0000256" key="2">
    <source>
        <dbReference type="ARBA" id="ARBA00022448"/>
    </source>
</evidence>